<evidence type="ECO:0000259" key="4">
    <source>
        <dbReference type="PROSITE" id="PS50883"/>
    </source>
</evidence>
<dbReference type="PANTHER" id="PTHR44757:SF2">
    <property type="entry name" value="BIOFILM ARCHITECTURE MAINTENANCE PROTEIN MBAA"/>
    <property type="match status" value="1"/>
</dbReference>
<dbReference type="Pfam" id="PF00990">
    <property type="entry name" value="GGDEF"/>
    <property type="match status" value="1"/>
</dbReference>
<dbReference type="SUPFAM" id="SSF55073">
    <property type="entry name" value="Nucleotide cyclase"/>
    <property type="match status" value="1"/>
</dbReference>
<dbReference type="InterPro" id="IPR001633">
    <property type="entry name" value="EAL_dom"/>
</dbReference>
<dbReference type="PANTHER" id="PTHR44757">
    <property type="entry name" value="DIGUANYLATE CYCLASE DGCP"/>
    <property type="match status" value="1"/>
</dbReference>
<dbReference type="CDD" id="cd01949">
    <property type="entry name" value="GGDEF"/>
    <property type="match status" value="1"/>
</dbReference>
<evidence type="ECO:0000259" key="5">
    <source>
        <dbReference type="PROSITE" id="PS50887"/>
    </source>
</evidence>
<dbReference type="InterPro" id="IPR000014">
    <property type="entry name" value="PAS"/>
</dbReference>
<dbReference type="CDD" id="cd01948">
    <property type="entry name" value="EAL"/>
    <property type="match status" value="1"/>
</dbReference>
<sequence>MHGRTACAWQSACPGGDRRPPAGVRRFILRLDINVLTNVPTPTPPPRDTRPLAAAAMLIVALTVTLAGLLVSSYHDTIEREQTNLRNLAEAFAAQTHYATLALDLALARAAEHAPQDGTDTAAALPGGAPEAIPARVRRLGPDAPRRPLPSGAPKIGIALPPDGGPATITLARVLPIGPAVIEADAAYFQRIFDSADLGHGGSVTLHQRDGTMLVRSPTLPKAIGHSFIHTPLFQTHLPRAAVGAFEATSPIDGVSRLYGYSAVAGYPLLIVTGRDLSDTLAVWRGWLWIAVLAWALLSVTLAMLARRMSREAARQAALIARLQASERRLADGARYLKTILDSLATPLWVLDAKRRIVLFNRAFLQFTGRNEDAVTGRLETEVLDPAGADARARLYADSTADGVHALEAEIRDGSGATRTAIQLAAQLRSEGDAVQIVNSLTDITERKQVELRLAYLADHDPLTGLPNLNYLRRVLADALQGEQIVLLLIALERQQEVADLLGIEAGDDAVRQVAARLDGLAPAALCVARVKANEFAVLLPAGPGRRPVDAVALELHALLAEPVRVGGREFHLAPVIGIATYPQDAASANELMRLADIAKHRARSDAGEPVHFHSESTHLQLDERLTIEEQLRHALARGELTPHYQPKVDIATGQVTGFEVLLRWNSPVLGPVSPARFIPIAEQTGLIVPIGTWVLRTACAQASHWAREHGIATRVAVNLSIRQFYQKDLLRVIAGALDDAGLPPHALELEITESIAMSRVDVVERLLGGIRDLGVELSIDDFGTGYSSLAYLKRFPVQRLKIDRAFVRDLGRDADSAAIVRSVVALGHGLSMRIVAEGVETEEQLALLRALGCDEYQGYLFARPMDAAAVPALLGRPVASGA</sequence>
<evidence type="ECO:0000256" key="1">
    <source>
        <dbReference type="SAM" id="Phobius"/>
    </source>
</evidence>
<dbReference type="SMART" id="SM00052">
    <property type="entry name" value="EAL"/>
    <property type="match status" value="1"/>
</dbReference>
<feature type="transmembrane region" description="Helical" evidence="1">
    <location>
        <begin position="286"/>
        <end position="306"/>
    </location>
</feature>
<dbReference type="GO" id="GO:0006355">
    <property type="term" value="P:regulation of DNA-templated transcription"/>
    <property type="evidence" value="ECO:0007669"/>
    <property type="project" value="InterPro"/>
</dbReference>
<dbReference type="Pfam" id="PF22588">
    <property type="entry name" value="dCache_1_like"/>
    <property type="match status" value="1"/>
</dbReference>
<keyword evidence="1" id="KW-0812">Transmembrane</keyword>
<organism evidence="6 7">
    <name type="scientific">Massilia cellulosiltytica</name>
    <dbReference type="NCBI Taxonomy" id="2683234"/>
    <lineage>
        <taxon>Bacteria</taxon>
        <taxon>Pseudomonadati</taxon>
        <taxon>Pseudomonadota</taxon>
        <taxon>Betaproteobacteria</taxon>
        <taxon>Burkholderiales</taxon>
        <taxon>Oxalobacteraceae</taxon>
        <taxon>Telluria group</taxon>
        <taxon>Massilia</taxon>
    </lineage>
</organism>
<comment type="caution">
    <text evidence="6">The sequence shown here is derived from an EMBL/GenBank/DDBJ whole genome shotgun (WGS) entry which is preliminary data.</text>
</comment>
<name>A0A7X3G2L6_9BURK</name>
<dbReference type="NCBIfam" id="TIGR00254">
    <property type="entry name" value="GGDEF"/>
    <property type="match status" value="1"/>
</dbReference>
<protein>
    <submittedName>
        <fullName evidence="6">EAL domain-containing protein</fullName>
    </submittedName>
</protein>
<dbReference type="NCBIfam" id="TIGR00229">
    <property type="entry name" value="sensory_box"/>
    <property type="match status" value="1"/>
</dbReference>
<dbReference type="SMART" id="SM00267">
    <property type="entry name" value="GGDEF"/>
    <property type="match status" value="1"/>
</dbReference>
<evidence type="ECO:0000313" key="6">
    <source>
        <dbReference type="EMBL" id="MVW62483.1"/>
    </source>
</evidence>
<dbReference type="InterPro" id="IPR035919">
    <property type="entry name" value="EAL_sf"/>
</dbReference>
<dbReference type="InterPro" id="IPR000160">
    <property type="entry name" value="GGDEF_dom"/>
</dbReference>
<evidence type="ECO:0000259" key="3">
    <source>
        <dbReference type="PROSITE" id="PS50113"/>
    </source>
</evidence>
<dbReference type="PROSITE" id="PS50887">
    <property type="entry name" value="GGDEF"/>
    <property type="match status" value="1"/>
</dbReference>
<dbReference type="SUPFAM" id="SSF55785">
    <property type="entry name" value="PYP-like sensor domain (PAS domain)"/>
    <property type="match status" value="1"/>
</dbReference>
<accession>A0A7X3G2L6</accession>
<proteinExistence type="predicted"/>
<keyword evidence="1" id="KW-1133">Transmembrane helix</keyword>
<dbReference type="InterPro" id="IPR029787">
    <property type="entry name" value="Nucleotide_cyclase"/>
</dbReference>
<dbReference type="InterPro" id="IPR052155">
    <property type="entry name" value="Biofilm_reg_signaling"/>
</dbReference>
<dbReference type="InterPro" id="IPR013767">
    <property type="entry name" value="PAS_fold"/>
</dbReference>
<keyword evidence="7" id="KW-1185">Reference proteome</keyword>
<feature type="domain" description="GGDEF" evidence="5">
    <location>
        <begin position="483"/>
        <end position="616"/>
    </location>
</feature>
<dbReference type="InterPro" id="IPR035965">
    <property type="entry name" value="PAS-like_dom_sf"/>
</dbReference>
<dbReference type="InterPro" id="IPR043128">
    <property type="entry name" value="Rev_trsase/Diguanyl_cyclase"/>
</dbReference>
<dbReference type="EMBL" id="WSES01000006">
    <property type="protein sequence ID" value="MVW62483.1"/>
    <property type="molecule type" value="Genomic_DNA"/>
</dbReference>
<gene>
    <name evidence="6" type="ORF">GPY61_21360</name>
</gene>
<evidence type="ECO:0000313" key="7">
    <source>
        <dbReference type="Proteomes" id="UP000443353"/>
    </source>
</evidence>
<dbReference type="FunFam" id="3.20.20.450:FF:000001">
    <property type="entry name" value="Cyclic di-GMP phosphodiesterase yahA"/>
    <property type="match status" value="1"/>
</dbReference>
<reference evidence="6 7" key="1">
    <citation type="submission" date="2019-12" db="EMBL/GenBank/DDBJ databases">
        <authorList>
            <person name="Li C."/>
            <person name="Zhao J."/>
        </authorList>
    </citation>
    <scope>NUCLEOTIDE SEQUENCE [LARGE SCALE GENOMIC DNA]</scope>
    <source>
        <strain evidence="6 7">NEAU-DD11</strain>
    </source>
</reference>
<feature type="domain" description="PAC" evidence="3">
    <location>
        <begin position="405"/>
        <end position="456"/>
    </location>
</feature>
<dbReference type="Pfam" id="PF00989">
    <property type="entry name" value="PAS"/>
    <property type="match status" value="1"/>
</dbReference>
<dbReference type="Gene3D" id="3.30.450.20">
    <property type="entry name" value="PAS domain"/>
    <property type="match status" value="2"/>
</dbReference>
<dbReference type="InterPro" id="IPR000700">
    <property type="entry name" value="PAS-assoc_C"/>
</dbReference>
<dbReference type="Gene3D" id="3.20.20.450">
    <property type="entry name" value="EAL domain"/>
    <property type="match status" value="1"/>
</dbReference>
<dbReference type="SUPFAM" id="SSF141868">
    <property type="entry name" value="EAL domain-like"/>
    <property type="match status" value="1"/>
</dbReference>
<feature type="transmembrane region" description="Helical" evidence="1">
    <location>
        <begin position="52"/>
        <end position="71"/>
    </location>
</feature>
<dbReference type="Pfam" id="PF00563">
    <property type="entry name" value="EAL"/>
    <property type="match status" value="1"/>
</dbReference>
<dbReference type="PROSITE" id="PS50883">
    <property type="entry name" value="EAL"/>
    <property type="match status" value="1"/>
</dbReference>
<keyword evidence="1" id="KW-0472">Membrane</keyword>
<dbReference type="Gene3D" id="3.30.70.270">
    <property type="match status" value="1"/>
</dbReference>
<dbReference type="Proteomes" id="UP000443353">
    <property type="component" value="Unassembled WGS sequence"/>
</dbReference>
<dbReference type="SMART" id="SM00091">
    <property type="entry name" value="PAS"/>
    <property type="match status" value="1"/>
</dbReference>
<evidence type="ECO:0000259" key="2">
    <source>
        <dbReference type="PROSITE" id="PS50112"/>
    </source>
</evidence>
<feature type="domain" description="EAL" evidence="4">
    <location>
        <begin position="625"/>
        <end position="879"/>
    </location>
</feature>
<dbReference type="PROSITE" id="PS50113">
    <property type="entry name" value="PAC"/>
    <property type="match status" value="1"/>
</dbReference>
<dbReference type="AlphaFoldDB" id="A0A7X3G2L6"/>
<feature type="domain" description="PAS" evidence="2">
    <location>
        <begin position="333"/>
        <end position="386"/>
    </location>
</feature>
<dbReference type="CDD" id="cd00130">
    <property type="entry name" value="PAS"/>
    <property type="match status" value="1"/>
</dbReference>
<dbReference type="PROSITE" id="PS50112">
    <property type="entry name" value="PAS"/>
    <property type="match status" value="1"/>
</dbReference>
<dbReference type="InterPro" id="IPR054327">
    <property type="entry name" value="His-kinase-like_sensor"/>
</dbReference>
<dbReference type="CDD" id="cd12915">
    <property type="entry name" value="PDC2_DGC_like"/>
    <property type="match status" value="1"/>
</dbReference>